<dbReference type="InterPro" id="IPR000847">
    <property type="entry name" value="LysR_HTH_N"/>
</dbReference>
<dbReference type="Pfam" id="PF03466">
    <property type="entry name" value="LysR_substrate"/>
    <property type="match status" value="1"/>
</dbReference>
<organism evidence="7 8">
    <name type="scientific">Seleniivibrio woodruffii</name>
    <dbReference type="NCBI Taxonomy" id="1078050"/>
    <lineage>
        <taxon>Bacteria</taxon>
        <taxon>Pseudomonadati</taxon>
        <taxon>Deferribacterota</taxon>
        <taxon>Deferribacteres</taxon>
        <taxon>Deferribacterales</taxon>
        <taxon>Geovibrionaceae</taxon>
        <taxon>Seleniivibrio</taxon>
    </lineage>
</organism>
<evidence type="ECO:0000259" key="6">
    <source>
        <dbReference type="PROSITE" id="PS50931"/>
    </source>
</evidence>
<feature type="coiled-coil region" evidence="5">
    <location>
        <begin position="15"/>
        <end position="42"/>
    </location>
</feature>
<dbReference type="Proteomes" id="UP000294614">
    <property type="component" value="Unassembled WGS sequence"/>
</dbReference>
<keyword evidence="4" id="KW-0804">Transcription</keyword>
<gene>
    <name evidence="7" type="ORF">C8D98_0333</name>
</gene>
<evidence type="ECO:0000256" key="4">
    <source>
        <dbReference type="ARBA" id="ARBA00023163"/>
    </source>
</evidence>
<evidence type="ECO:0000313" key="7">
    <source>
        <dbReference type="EMBL" id="TCK61827.1"/>
    </source>
</evidence>
<dbReference type="CDD" id="cd05466">
    <property type="entry name" value="PBP2_LTTR_substrate"/>
    <property type="match status" value="1"/>
</dbReference>
<dbReference type="InterPro" id="IPR036390">
    <property type="entry name" value="WH_DNA-bd_sf"/>
</dbReference>
<keyword evidence="5" id="KW-0175">Coiled coil</keyword>
<sequence length="291" mass="32185">MELAQLAAFAATAELKNMTKAAQKLNLSLSALSTQIKLLEEELNVTLFSRQARGVELTQEGAALLESAIAVNDTVQSIKRQAMRMQKEIKGSITIGVNTNPVFLRVQSINAAILKCLPEISLRFALSESGKTPQMLRSGELDLGFSYGRYAEKDIHTIDIFPVQICMVVSKGILETAENVSWNTLAEIPWVWGSEDCPFRTELIKSLPDIKNPKKIIVASDEYLMIELVKTGSGVCVLREDDAVWLAEQGYVDILHDRTITVPVCISCLKERKDEPLIDTALNTILSVYEG</sequence>
<keyword evidence="8" id="KW-1185">Reference proteome</keyword>
<name>A0A4R1KCF2_9BACT</name>
<dbReference type="Pfam" id="PF00126">
    <property type="entry name" value="HTH_1"/>
    <property type="match status" value="1"/>
</dbReference>
<dbReference type="SUPFAM" id="SSF53850">
    <property type="entry name" value="Periplasmic binding protein-like II"/>
    <property type="match status" value="1"/>
</dbReference>
<evidence type="ECO:0000256" key="3">
    <source>
        <dbReference type="ARBA" id="ARBA00023125"/>
    </source>
</evidence>
<comment type="similarity">
    <text evidence="1">Belongs to the LysR transcriptional regulatory family.</text>
</comment>
<dbReference type="RefSeq" id="WP_132871426.1">
    <property type="nucleotide sequence ID" value="NZ_JAJUHT010000002.1"/>
</dbReference>
<proteinExistence type="inferred from homology"/>
<protein>
    <submittedName>
        <fullName evidence="7">LysR family transcriptional regulator</fullName>
    </submittedName>
</protein>
<keyword evidence="2" id="KW-0805">Transcription regulation</keyword>
<dbReference type="PANTHER" id="PTHR30126">
    <property type="entry name" value="HTH-TYPE TRANSCRIPTIONAL REGULATOR"/>
    <property type="match status" value="1"/>
</dbReference>
<dbReference type="GO" id="GO:0003700">
    <property type="term" value="F:DNA-binding transcription factor activity"/>
    <property type="evidence" value="ECO:0007669"/>
    <property type="project" value="InterPro"/>
</dbReference>
<dbReference type="PROSITE" id="PS50931">
    <property type="entry name" value="HTH_LYSR"/>
    <property type="match status" value="1"/>
</dbReference>
<comment type="caution">
    <text evidence="7">The sequence shown here is derived from an EMBL/GenBank/DDBJ whole genome shotgun (WGS) entry which is preliminary data.</text>
</comment>
<dbReference type="AlphaFoldDB" id="A0A4R1KCF2"/>
<evidence type="ECO:0000256" key="1">
    <source>
        <dbReference type="ARBA" id="ARBA00009437"/>
    </source>
</evidence>
<dbReference type="PRINTS" id="PR00039">
    <property type="entry name" value="HTHLYSR"/>
</dbReference>
<dbReference type="SUPFAM" id="SSF46785">
    <property type="entry name" value="Winged helix' DNA-binding domain"/>
    <property type="match status" value="1"/>
</dbReference>
<dbReference type="EMBL" id="SMGG01000003">
    <property type="protein sequence ID" value="TCK61827.1"/>
    <property type="molecule type" value="Genomic_DNA"/>
</dbReference>
<dbReference type="FunFam" id="1.10.10.10:FF:000001">
    <property type="entry name" value="LysR family transcriptional regulator"/>
    <property type="match status" value="1"/>
</dbReference>
<keyword evidence="3" id="KW-0238">DNA-binding</keyword>
<evidence type="ECO:0000256" key="5">
    <source>
        <dbReference type="SAM" id="Coils"/>
    </source>
</evidence>
<feature type="domain" description="HTH lysR-type" evidence="6">
    <location>
        <begin position="1"/>
        <end position="58"/>
    </location>
</feature>
<dbReference type="Gene3D" id="3.40.190.290">
    <property type="match status" value="1"/>
</dbReference>
<reference evidence="7 8" key="1">
    <citation type="submission" date="2019-03" db="EMBL/GenBank/DDBJ databases">
        <title>Genomic Encyclopedia of Type Strains, Phase IV (KMG-IV): sequencing the most valuable type-strain genomes for metagenomic binning, comparative biology and taxonomic classification.</title>
        <authorList>
            <person name="Goeker M."/>
        </authorList>
    </citation>
    <scope>NUCLEOTIDE SEQUENCE [LARGE SCALE GENOMIC DNA]</scope>
    <source>
        <strain evidence="7 8">DSM 24984</strain>
    </source>
</reference>
<dbReference type="OrthoDB" id="8850588at2"/>
<evidence type="ECO:0000256" key="2">
    <source>
        <dbReference type="ARBA" id="ARBA00023015"/>
    </source>
</evidence>
<dbReference type="Gene3D" id="1.10.10.10">
    <property type="entry name" value="Winged helix-like DNA-binding domain superfamily/Winged helix DNA-binding domain"/>
    <property type="match status" value="1"/>
</dbReference>
<dbReference type="InterPro" id="IPR005119">
    <property type="entry name" value="LysR_subst-bd"/>
</dbReference>
<dbReference type="InterPro" id="IPR036388">
    <property type="entry name" value="WH-like_DNA-bd_sf"/>
</dbReference>
<dbReference type="GO" id="GO:0000976">
    <property type="term" value="F:transcription cis-regulatory region binding"/>
    <property type="evidence" value="ECO:0007669"/>
    <property type="project" value="TreeGrafter"/>
</dbReference>
<accession>A0A4R1KCF2</accession>
<evidence type="ECO:0000313" key="8">
    <source>
        <dbReference type="Proteomes" id="UP000294614"/>
    </source>
</evidence>
<dbReference type="PANTHER" id="PTHR30126:SF40">
    <property type="entry name" value="HTH-TYPE TRANSCRIPTIONAL REGULATOR GLTR"/>
    <property type="match status" value="1"/>
</dbReference>